<name>A0ABU4FC72_9ACTN</name>
<organism evidence="2 3">
    <name type="scientific">Streptomyces prunicolor</name>
    <dbReference type="NCBI Taxonomy" id="67348"/>
    <lineage>
        <taxon>Bacteria</taxon>
        <taxon>Bacillati</taxon>
        <taxon>Actinomycetota</taxon>
        <taxon>Actinomycetes</taxon>
        <taxon>Kitasatosporales</taxon>
        <taxon>Streptomycetaceae</taxon>
        <taxon>Streptomyces</taxon>
    </lineage>
</organism>
<evidence type="ECO:0000256" key="1">
    <source>
        <dbReference type="ARBA" id="ARBA00038414"/>
    </source>
</evidence>
<dbReference type="Proteomes" id="UP001187346">
    <property type="component" value="Unassembled WGS sequence"/>
</dbReference>
<keyword evidence="3" id="KW-1185">Reference proteome</keyword>
<sequence>MTVIAVVNCNTSTTMTETIAAGARAVALPGTRILPLTPAWGVASAEGWFDSFLSAASVLDLLQNLDQPVDGVVMAGFGEHGREGARELLDVPVVDITEAAALYALVLGRRFAVVTTLARAAGQIEDSLRTAGLLDRCAGVFATGLGVLDLELDPATTEEAFLDASRQAMAAGAEVICLGCAGMTGLDTRMNDRLGIPVVDGVSCAVALVESLAHRRLTTSKSGTYAAPLPKLRTLR</sequence>
<dbReference type="Pfam" id="PF01177">
    <property type="entry name" value="Asp_Glu_race"/>
    <property type="match status" value="1"/>
</dbReference>
<dbReference type="Gene3D" id="3.40.50.12500">
    <property type="match status" value="1"/>
</dbReference>
<dbReference type="RefSeq" id="WP_266858882.1">
    <property type="nucleotide sequence ID" value="NZ_JAPEMW010000001.1"/>
</dbReference>
<dbReference type="InterPro" id="IPR052186">
    <property type="entry name" value="Hydantoin_racemase-like"/>
</dbReference>
<comment type="caution">
    <text evidence="2">The sequence shown here is derived from an EMBL/GenBank/DDBJ whole genome shotgun (WGS) entry which is preliminary data.</text>
</comment>
<proteinExistence type="inferred from homology"/>
<evidence type="ECO:0000313" key="2">
    <source>
        <dbReference type="EMBL" id="MDV7218189.1"/>
    </source>
</evidence>
<protein>
    <submittedName>
        <fullName evidence="2">Aspartate/glutamate racemase family protein</fullName>
    </submittedName>
</protein>
<dbReference type="EMBL" id="JAWMAJ010000061">
    <property type="protein sequence ID" value="MDV7218189.1"/>
    <property type="molecule type" value="Genomic_DNA"/>
</dbReference>
<reference evidence="2 3" key="1">
    <citation type="submission" date="2023-10" db="EMBL/GenBank/DDBJ databases">
        <title>Characterization of rhizosphere-enriched actinobacteria from wheat plants lab-grown on chernevaya soil.</title>
        <authorList>
            <person name="Tikhonova E.N."/>
            <person name="Konopkin A."/>
            <person name="Kravchenko I.K."/>
        </authorList>
    </citation>
    <scope>NUCLEOTIDE SEQUENCE [LARGE SCALE GENOMIC DNA]</scope>
    <source>
        <strain evidence="2 3">RR29</strain>
    </source>
</reference>
<gene>
    <name evidence="2" type="ORF">R5A26_19775</name>
</gene>
<dbReference type="PANTHER" id="PTHR28047">
    <property type="entry name" value="PROTEIN DCG1"/>
    <property type="match status" value="1"/>
</dbReference>
<dbReference type="InterPro" id="IPR015942">
    <property type="entry name" value="Asp/Glu/hydantoin_racemase"/>
</dbReference>
<comment type="similarity">
    <text evidence="1">Belongs to the HyuE racemase family.</text>
</comment>
<dbReference type="PANTHER" id="PTHR28047:SF5">
    <property type="entry name" value="PROTEIN DCG1"/>
    <property type="match status" value="1"/>
</dbReference>
<evidence type="ECO:0000313" key="3">
    <source>
        <dbReference type="Proteomes" id="UP001187346"/>
    </source>
</evidence>
<accession>A0ABU4FC72</accession>
<dbReference type="InterPro" id="IPR053714">
    <property type="entry name" value="Iso_Racemase_Enz_sf"/>
</dbReference>